<proteinExistence type="inferred from homology"/>
<keyword evidence="11" id="KW-1185">Reference proteome</keyword>
<evidence type="ECO:0000256" key="5">
    <source>
        <dbReference type="ARBA" id="ARBA00023136"/>
    </source>
</evidence>
<feature type="region of interest" description="Disordered" evidence="6">
    <location>
        <begin position="27"/>
        <end position="58"/>
    </location>
</feature>
<keyword evidence="3 7" id="KW-0812">Transmembrane</keyword>
<dbReference type="InterPro" id="IPR054549">
    <property type="entry name" value="UVB_sens_RUS_dom"/>
</dbReference>
<feature type="domain" description="Root UVB sensitive protein C-terminal" evidence="9">
    <location>
        <begin position="391"/>
        <end position="543"/>
    </location>
</feature>
<dbReference type="Proteomes" id="UP001530400">
    <property type="component" value="Unassembled WGS sequence"/>
</dbReference>
<evidence type="ECO:0000259" key="8">
    <source>
        <dbReference type="Pfam" id="PF04884"/>
    </source>
</evidence>
<protein>
    <submittedName>
        <fullName evidence="10">Uncharacterized protein</fullName>
    </submittedName>
</protein>
<dbReference type="GO" id="GO:0016020">
    <property type="term" value="C:membrane"/>
    <property type="evidence" value="ECO:0007669"/>
    <property type="project" value="UniProtKB-SubCell"/>
</dbReference>
<dbReference type="InterPro" id="IPR006968">
    <property type="entry name" value="RUS_fam"/>
</dbReference>
<evidence type="ECO:0000256" key="3">
    <source>
        <dbReference type="ARBA" id="ARBA00022692"/>
    </source>
</evidence>
<name>A0ABD3QB35_9STRA</name>
<dbReference type="PANTHER" id="PTHR12770">
    <property type="entry name" value="RUS1 FAMILY PROTEIN C16ORF58"/>
    <property type="match status" value="1"/>
</dbReference>
<dbReference type="Pfam" id="PF04884">
    <property type="entry name" value="UVB_sens_prot"/>
    <property type="match status" value="1"/>
</dbReference>
<accession>A0ABD3QB35</accession>
<feature type="compositionally biased region" description="Basic residues" evidence="6">
    <location>
        <begin position="47"/>
        <end position="57"/>
    </location>
</feature>
<comment type="similarity">
    <text evidence="2">Belongs to the RUS1 family.</text>
</comment>
<evidence type="ECO:0000256" key="7">
    <source>
        <dbReference type="SAM" id="Phobius"/>
    </source>
</evidence>
<evidence type="ECO:0000256" key="2">
    <source>
        <dbReference type="ARBA" id="ARBA00007558"/>
    </source>
</evidence>
<sequence>MRFREYNSSAPKTSTTPSPCAEYVLNPIPSSKGTNKKSLIWSQSKTSGKRSSSKPKGGRSYNILTRIWQHVTRVCSDLFLPVGYPDTVADGYLEYQIYDSIQGLCSYLRGVVSTSAVLMAAGVGDAEATAMSAAMTWAIRDGMGMIGGLLFSYVASPHFDAHVKEFRLLADVLNDVGLTLDMALPWLMSFEFKLLGSSYLVLTSISTLCKVACGISAGATKGNITDHFSIGGNRADVNAKESTQETLVSLIGMALGVWLTKFLQSLEKMNDLPNVTTCDASDGRTCDERLLTVQTITWTIFLLLTFIHVWANYIGVQRLRLRTLNYERARMALQPVVEECGRWVLNNKECDGDRSVASTSSESAIQQVVQRCIEKLPAPADVSESLCRSLLGMISTGNLHLGIRLQNLIRISTAASNEWDEDQWDFLREEFHSEKYMIFVSGTCRQPNISVMIRLGSTDCDELQAFLHARLLMWCMEQDVIKNSDRSLKQLVTRSHKVVKQLFSNPLHTTNETRNPLLIRLLSEKGWDTSRLYLGFSHWKCDWDFGHEHED</sequence>
<evidence type="ECO:0000256" key="1">
    <source>
        <dbReference type="ARBA" id="ARBA00004370"/>
    </source>
</evidence>
<evidence type="ECO:0000259" key="9">
    <source>
        <dbReference type="Pfam" id="PF24160"/>
    </source>
</evidence>
<reference evidence="10 11" key="1">
    <citation type="submission" date="2024-10" db="EMBL/GenBank/DDBJ databases">
        <title>Updated reference genomes for cyclostephanoid diatoms.</title>
        <authorList>
            <person name="Roberts W.R."/>
            <person name="Alverson A.J."/>
        </authorList>
    </citation>
    <scope>NUCLEOTIDE SEQUENCE [LARGE SCALE GENOMIC DNA]</scope>
    <source>
        <strain evidence="10 11">AJA010-31</strain>
    </source>
</reference>
<comment type="caution">
    <text evidence="10">The sequence shown here is derived from an EMBL/GenBank/DDBJ whole genome shotgun (WGS) entry which is preliminary data.</text>
</comment>
<keyword evidence="5 7" id="KW-0472">Membrane</keyword>
<dbReference type="AlphaFoldDB" id="A0ABD3QB35"/>
<keyword evidence="4 7" id="KW-1133">Transmembrane helix</keyword>
<dbReference type="EMBL" id="JALLPJ020000250">
    <property type="protein sequence ID" value="KAL3797573.1"/>
    <property type="molecule type" value="Genomic_DNA"/>
</dbReference>
<feature type="domain" description="Protein root UVB sensitive/RUS" evidence="8">
    <location>
        <begin position="68"/>
        <end position="337"/>
    </location>
</feature>
<comment type="subcellular location">
    <subcellularLocation>
        <location evidence="1">Membrane</location>
    </subcellularLocation>
</comment>
<feature type="compositionally biased region" description="Polar residues" evidence="6">
    <location>
        <begin position="28"/>
        <end position="41"/>
    </location>
</feature>
<dbReference type="PANTHER" id="PTHR12770:SF31">
    <property type="entry name" value="RUS FAMILY MEMBER 1"/>
    <property type="match status" value="1"/>
</dbReference>
<evidence type="ECO:0000256" key="4">
    <source>
        <dbReference type="ARBA" id="ARBA00022989"/>
    </source>
</evidence>
<dbReference type="Pfam" id="PF24160">
    <property type="entry name" value="UVB_sens_C"/>
    <property type="match status" value="1"/>
</dbReference>
<gene>
    <name evidence="10" type="ORF">ACHAWO_012587</name>
</gene>
<feature type="transmembrane region" description="Helical" evidence="7">
    <location>
        <begin position="296"/>
        <end position="316"/>
    </location>
</feature>
<dbReference type="InterPro" id="IPR055412">
    <property type="entry name" value="UVB_sens_C"/>
</dbReference>
<evidence type="ECO:0000256" key="6">
    <source>
        <dbReference type="SAM" id="MobiDB-lite"/>
    </source>
</evidence>
<organism evidence="10 11">
    <name type="scientific">Cyclotella atomus</name>
    <dbReference type="NCBI Taxonomy" id="382360"/>
    <lineage>
        <taxon>Eukaryota</taxon>
        <taxon>Sar</taxon>
        <taxon>Stramenopiles</taxon>
        <taxon>Ochrophyta</taxon>
        <taxon>Bacillariophyta</taxon>
        <taxon>Coscinodiscophyceae</taxon>
        <taxon>Thalassiosirophycidae</taxon>
        <taxon>Stephanodiscales</taxon>
        <taxon>Stephanodiscaceae</taxon>
        <taxon>Cyclotella</taxon>
    </lineage>
</organism>
<evidence type="ECO:0000313" key="11">
    <source>
        <dbReference type="Proteomes" id="UP001530400"/>
    </source>
</evidence>
<evidence type="ECO:0000313" key="10">
    <source>
        <dbReference type="EMBL" id="KAL3797573.1"/>
    </source>
</evidence>